<keyword evidence="4" id="KW-0012">Acyltransferase</keyword>
<dbReference type="EMBL" id="CP120370">
    <property type="protein sequence ID" value="WEX81216.1"/>
    <property type="molecule type" value="Genomic_DNA"/>
</dbReference>
<dbReference type="Pfam" id="PF01757">
    <property type="entry name" value="Acyl_transf_3"/>
    <property type="match status" value="1"/>
</dbReference>
<feature type="transmembrane region" description="Helical" evidence="1">
    <location>
        <begin position="39"/>
        <end position="58"/>
    </location>
</feature>
<organism evidence="4 5">
    <name type="scientific">Sinorhizobium numidicum</name>
    <dbReference type="NCBI Taxonomy" id="680248"/>
    <lineage>
        <taxon>Bacteria</taxon>
        <taxon>Pseudomonadati</taxon>
        <taxon>Pseudomonadota</taxon>
        <taxon>Alphaproteobacteria</taxon>
        <taxon>Hyphomicrobiales</taxon>
        <taxon>Rhizobiaceae</taxon>
        <taxon>Sinorhizobium/Ensifer group</taxon>
        <taxon>Sinorhizobium</taxon>
    </lineage>
</organism>
<evidence type="ECO:0000259" key="2">
    <source>
        <dbReference type="Pfam" id="PF01757"/>
    </source>
</evidence>
<evidence type="ECO:0000259" key="3">
    <source>
        <dbReference type="Pfam" id="PF19040"/>
    </source>
</evidence>
<dbReference type="InterPro" id="IPR002656">
    <property type="entry name" value="Acyl_transf_3_dom"/>
</dbReference>
<accession>A0ABY8CRD7</accession>
<sequence length="677" mass="74547">MAAVNRHFEYRPDLDGLRAIAILPVLFFHLGFAGFRGGFVGVDVFFVLSGFFMAQIILSDLEKGDFNFRQFYLRRIRRIFPALFSMIAVSAVVAWFLFMPQEMRYFADSVRAAALFTSNVLFRREAGYFDISAEMKPLLHTWSLSVEEQFYIVFPIALVVSCRFARRHTGVIMGTVLLLSFGASSWAVFHSPEKAFYLLHFRVWELLTGSLVALLPKVSYKVIFSQALTTLGLAGIFAAVFFYSPDTPFPGIYAALPCLSTALIIHARCREGLVAGLLSNPGSVFIGRISYSLYLWHWPAIVFARYVIGHELTTAWAFGLAIISVVLAYLSWRFIEQPSRYGKFASSLPIIFGVSGSAVVSAVAFGFVVNNLQGIPQRLPEKAYQLYEATYDASPFSSERCFADSNGKGLTLEQIRKGDLCSIGAEPKNEPYFLVWGDSHAAAIAPAIDVAARKIGVSGMFVGRGSCPPLPNAAFGPPSAIERCADYNSAVMSLIQQKKFAFVFMVGYWPKYVHRAELPGQGIFFDARIEPPVADWSAPVEASLKTTLTTFRRQGTQAVLVMDVPEMGYDVPEALARAATSGSSLDIAPPLEYTNKRQALARRVITNAAKSNGALVVDPMRAICDADKCHVMRNGVVLYKDGDHLSAKGAQSISEVFGPVLGTIRAENHAFGPERKS</sequence>
<feature type="transmembrane region" description="Helical" evidence="1">
    <location>
        <begin position="79"/>
        <end position="98"/>
    </location>
</feature>
<feature type="transmembrane region" description="Helical" evidence="1">
    <location>
        <begin position="222"/>
        <end position="243"/>
    </location>
</feature>
<evidence type="ECO:0000313" key="5">
    <source>
        <dbReference type="Proteomes" id="UP001235547"/>
    </source>
</evidence>
<evidence type="ECO:0000256" key="1">
    <source>
        <dbReference type="SAM" id="Phobius"/>
    </source>
</evidence>
<dbReference type="Pfam" id="PF19040">
    <property type="entry name" value="SGNH"/>
    <property type="match status" value="1"/>
</dbReference>
<gene>
    <name evidence="4" type="ORF">PYH38_000604</name>
</gene>
<dbReference type="PANTHER" id="PTHR23028:SF53">
    <property type="entry name" value="ACYL_TRANSF_3 DOMAIN-CONTAINING PROTEIN"/>
    <property type="match status" value="1"/>
</dbReference>
<feature type="transmembrane region" description="Helical" evidence="1">
    <location>
        <begin position="149"/>
        <end position="165"/>
    </location>
</feature>
<feature type="transmembrane region" description="Helical" evidence="1">
    <location>
        <begin position="314"/>
        <end position="332"/>
    </location>
</feature>
<keyword evidence="1" id="KW-0472">Membrane</keyword>
<keyword evidence="1" id="KW-1133">Transmembrane helix</keyword>
<keyword evidence="1" id="KW-0812">Transmembrane</keyword>
<evidence type="ECO:0000313" key="4">
    <source>
        <dbReference type="EMBL" id="WEX81216.1"/>
    </source>
</evidence>
<keyword evidence="4" id="KW-0808">Transferase</keyword>
<dbReference type="PANTHER" id="PTHR23028">
    <property type="entry name" value="ACETYLTRANSFERASE"/>
    <property type="match status" value="1"/>
</dbReference>
<proteinExistence type="predicted"/>
<feature type="transmembrane region" description="Helical" evidence="1">
    <location>
        <begin position="344"/>
        <end position="369"/>
    </location>
</feature>
<name>A0ABY8CRD7_9HYPH</name>
<reference evidence="4 5" key="1">
    <citation type="submission" date="2023-03" db="EMBL/GenBank/DDBJ databases">
        <authorList>
            <person name="Kaur S."/>
            <person name="Espinosa-Saiz D."/>
            <person name="Velazquez E."/>
            <person name="Menendez E."/>
            <person name="diCenzo G.C."/>
        </authorList>
    </citation>
    <scope>NUCLEOTIDE SEQUENCE [LARGE SCALE GENOMIC DNA]</scope>
    <source>
        <strain evidence="4 5">LMG 27395</strain>
    </source>
</reference>
<feature type="transmembrane region" description="Helical" evidence="1">
    <location>
        <begin position="16"/>
        <end position="33"/>
    </location>
</feature>
<feature type="transmembrane region" description="Helical" evidence="1">
    <location>
        <begin position="172"/>
        <end position="189"/>
    </location>
</feature>
<protein>
    <submittedName>
        <fullName evidence="4">Acyltransferase</fullName>
    </submittedName>
</protein>
<dbReference type="InterPro" id="IPR043968">
    <property type="entry name" value="SGNH"/>
</dbReference>
<dbReference type="Proteomes" id="UP001235547">
    <property type="component" value="Chromosome 2"/>
</dbReference>
<feature type="domain" description="SGNH" evidence="3">
    <location>
        <begin position="417"/>
        <end position="658"/>
    </location>
</feature>
<keyword evidence="5" id="KW-1185">Reference proteome</keyword>
<dbReference type="RefSeq" id="WP_280731956.1">
    <property type="nucleotide sequence ID" value="NZ_CP120367.1"/>
</dbReference>
<dbReference type="GO" id="GO:0016746">
    <property type="term" value="F:acyltransferase activity"/>
    <property type="evidence" value="ECO:0007669"/>
    <property type="project" value="UniProtKB-KW"/>
</dbReference>
<dbReference type="SUPFAM" id="SSF52266">
    <property type="entry name" value="SGNH hydrolase"/>
    <property type="match status" value="1"/>
</dbReference>
<dbReference type="InterPro" id="IPR050879">
    <property type="entry name" value="Acyltransferase_3"/>
</dbReference>
<feature type="domain" description="Acyltransferase 3" evidence="2">
    <location>
        <begin position="13"/>
        <end position="332"/>
    </location>
</feature>